<dbReference type="GO" id="GO:0008270">
    <property type="term" value="F:zinc ion binding"/>
    <property type="evidence" value="ECO:0007669"/>
    <property type="project" value="InterPro"/>
</dbReference>
<dbReference type="NCBIfam" id="TIGR03366">
    <property type="entry name" value="HpnZ_proposed"/>
    <property type="match status" value="1"/>
</dbReference>
<dbReference type="EC" id="1.1.1.1" evidence="3"/>
<keyword evidence="4 8" id="KW-0479">Metal-binding</keyword>
<evidence type="ECO:0000259" key="10">
    <source>
        <dbReference type="Pfam" id="PF08240"/>
    </source>
</evidence>
<dbReference type="InterPro" id="IPR013154">
    <property type="entry name" value="ADH-like_N"/>
</dbReference>
<dbReference type="InterPro" id="IPR036291">
    <property type="entry name" value="NAD(P)-bd_dom_sf"/>
</dbReference>
<feature type="domain" description="Alcohol dehydrogenase-like C-terminal" evidence="9">
    <location>
        <begin position="197"/>
        <end position="324"/>
    </location>
</feature>
<dbReference type="InterPro" id="IPR017743">
    <property type="entry name" value="ADH_phosphonate_catab-assoc"/>
</dbReference>
<dbReference type="SUPFAM" id="SSF50129">
    <property type="entry name" value="GroES-like"/>
    <property type="match status" value="1"/>
</dbReference>
<keyword evidence="7" id="KW-0520">NAD</keyword>
<feature type="domain" description="Alcohol dehydrogenase-like N-terminal" evidence="10">
    <location>
        <begin position="33"/>
        <end position="157"/>
    </location>
</feature>
<dbReference type="Pfam" id="PF00107">
    <property type="entry name" value="ADH_zinc_N"/>
    <property type="match status" value="1"/>
</dbReference>
<keyword evidence="6" id="KW-0560">Oxidoreductase</keyword>
<dbReference type="CDD" id="cd08231">
    <property type="entry name" value="MDR_TM0436_like"/>
    <property type="match status" value="1"/>
</dbReference>
<dbReference type="EMBL" id="CP073100">
    <property type="protein sequence ID" value="QUE52356.1"/>
    <property type="molecule type" value="Genomic_DNA"/>
</dbReference>
<dbReference type="Proteomes" id="UP000676169">
    <property type="component" value="Chromosome"/>
</dbReference>
<keyword evidence="5 8" id="KW-0862">Zinc</keyword>
<protein>
    <recommendedName>
        <fullName evidence="3">alcohol dehydrogenase</fullName>
        <ecNumber evidence="3">1.1.1.1</ecNumber>
    </recommendedName>
</protein>
<dbReference type="AlphaFoldDB" id="A0A975J1M2"/>
<dbReference type="GO" id="GO:0004022">
    <property type="term" value="F:alcohol dehydrogenase (NAD+) activity"/>
    <property type="evidence" value="ECO:0007669"/>
    <property type="project" value="UniProtKB-EC"/>
</dbReference>
<dbReference type="InterPro" id="IPR013149">
    <property type="entry name" value="ADH-like_C"/>
</dbReference>
<evidence type="ECO:0000256" key="4">
    <source>
        <dbReference type="ARBA" id="ARBA00022723"/>
    </source>
</evidence>
<keyword evidence="12" id="KW-1185">Reference proteome</keyword>
<evidence type="ECO:0000256" key="5">
    <source>
        <dbReference type="ARBA" id="ARBA00022833"/>
    </source>
</evidence>
<dbReference type="SUPFAM" id="SSF51735">
    <property type="entry name" value="NAD(P)-binding Rossmann-fold domains"/>
    <property type="match status" value="1"/>
</dbReference>
<dbReference type="Gene3D" id="3.40.50.720">
    <property type="entry name" value="NAD(P)-binding Rossmann-like Domain"/>
    <property type="match status" value="1"/>
</dbReference>
<evidence type="ECO:0000256" key="7">
    <source>
        <dbReference type="ARBA" id="ARBA00023027"/>
    </source>
</evidence>
<name>A0A975J1M2_9BACT</name>
<dbReference type="Pfam" id="PF08240">
    <property type="entry name" value="ADH_N"/>
    <property type="match status" value="1"/>
</dbReference>
<evidence type="ECO:0000256" key="2">
    <source>
        <dbReference type="ARBA" id="ARBA00008072"/>
    </source>
</evidence>
<dbReference type="Gene3D" id="3.90.180.10">
    <property type="entry name" value="Medium-chain alcohol dehydrogenases, catalytic domain"/>
    <property type="match status" value="1"/>
</dbReference>
<gene>
    <name evidence="11" type="ORF">KBB96_05555</name>
</gene>
<dbReference type="KEGG" id="lamb:KBB96_05555"/>
<evidence type="ECO:0000256" key="1">
    <source>
        <dbReference type="ARBA" id="ARBA00001947"/>
    </source>
</evidence>
<dbReference type="GO" id="GO:0005737">
    <property type="term" value="C:cytoplasm"/>
    <property type="evidence" value="ECO:0007669"/>
    <property type="project" value="TreeGrafter"/>
</dbReference>
<sequence length="364" mass="37841">MNTERSNGKALAAVFKGHGLPLELLEFPVPKPGPGEILVDISCGTICGSDVHTWHGRRNEPTPCVLGHEIVGRIVSFGKGAPRTDLRGEALREGDRVTWTLAASCGECFFCRKGLPQKCEHLFKYGHTAIAPGREFSGGFAECCILTAGTGVLRLPDELADTLAAPANCAVATVAAAFRLAGLVEDSVVVVIGCGVLGLNACSMAAAAGASQVIGCDLFPAREVAAKGFGATLFATPSGVRDLAREVTNGRGADFVFEFSGANQAVATAISTLRTGGTAVIAGTTMPDTPVALDPNDLVRRMLTLKGLHNYAPSDLVTAVDFLAAQGKRFAYESFAGGNFRLEDINEAFAKASDSAGLRVAVCP</sequence>
<dbReference type="PROSITE" id="PS00059">
    <property type="entry name" value="ADH_ZINC"/>
    <property type="match status" value="1"/>
</dbReference>
<evidence type="ECO:0000256" key="3">
    <source>
        <dbReference type="ARBA" id="ARBA00013190"/>
    </source>
</evidence>
<dbReference type="InterPro" id="IPR002328">
    <property type="entry name" value="ADH_Zn_CS"/>
</dbReference>
<reference evidence="11" key="1">
    <citation type="submission" date="2021-04" db="EMBL/GenBank/DDBJ databases">
        <title>Luteolibacter sp. 32A isolated from the skin of an Anderson's salamander (Ambystoma andersonii).</title>
        <authorList>
            <person name="Spergser J."/>
            <person name="Busse H.-J."/>
        </authorList>
    </citation>
    <scope>NUCLEOTIDE SEQUENCE</scope>
    <source>
        <strain evidence="11">32A</strain>
    </source>
</reference>
<dbReference type="PANTHER" id="PTHR42940">
    <property type="entry name" value="ALCOHOL DEHYDROGENASE 1-RELATED"/>
    <property type="match status" value="1"/>
</dbReference>
<evidence type="ECO:0000256" key="6">
    <source>
        <dbReference type="ARBA" id="ARBA00023002"/>
    </source>
</evidence>
<evidence type="ECO:0000313" key="11">
    <source>
        <dbReference type="EMBL" id="QUE52356.1"/>
    </source>
</evidence>
<comment type="similarity">
    <text evidence="2 8">Belongs to the zinc-containing alcohol dehydrogenase family.</text>
</comment>
<comment type="cofactor">
    <cofactor evidence="1 8">
        <name>Zn(2+)</name>
        <dbReference type="ChEBI" id="CHEBI:29105"/>
    </cofactor>
</comment>
<dbReference type="PANTHER" id="PTHR42940:SF3">
    <property type="entry name" value="ALCOHOL DEHYDROGENASE 1-RELATED"/>
    <property type="match status" value="1"/>
</dbReference>
<evidence type="ECO:0000313" key="12">
    <source>
        <dbReference type="Proteomes" id="UP000676169"/>
    </source>
</evidence>
<organism evidence="11 12">
    <name type="scientific">Luteolibacter ambystomatis</name>
    <dbReference type="NCBI Taxonomy" id="2824561"/>
    <lineage>
        <taxon>Bacteria</taxon>
        <taxon>Pseudomonadati</taxon>
        <taxon>Verrucomicrobiota</taxon>
        <taxon>Verrucomicrobiia</taxon>
        <taxon>Verrucomicrobiales</taxon>
        <taxon>Verrucomicrobiaceae</taxon>
        <taxon>Luteolibacter</taxon>
    </lineage>
</organism>
<evidence type="ECO:0000259" key="9">
    <source>
        <dbReference type="Pfam" id="PF00107"/>
    </source>
</evidence>
<dbReference type="RefSeq" id="WP_211633265.1">
    <property type="nucleotide sequence ID" value="NZ_CP073100.1"/>
</dbReference>
<proteinExistence type="inferred from homology"/>
<evidence type="ECO:0000256" key="8">
    <source>
        <dbReference type="RuleBase" id="RU361277"/>
    </source>
</evidence>
<dbReference type="InterPro" id="IPR011032">
    <property type="entry name" value="GroES-like_sf"/>
</dbReference>
<accession>A0A975J1M2</accession>